<name>A0A562LSS2_9GAMM</name>
<evidence type="ECO:0000313" key="2">
    <source>
        <dbReference type="Proteomes" id="UP000316471"/>
    </source>
</evidence>
<keyword evidence="2" id="KW-1185">Reference proteome</keyword>
<dbReference type="EMBL" id="VLKP01000006">
    <property type="protein sequence ID" value="TWI10656.1"/>
    <property type="molecule type" value="Genomic_DNA"/>
</dbReference>
<comment type="caution">
    <text evidence="1">The sequence shown here is derived from an EMBL/GenBank/DDBJ whole genome shotgun (WGS) entry which is preliminary data.</text>
</comment>
<evidence type="ECO:0000313" key="1">
    <source>
        <dbReference type="EMBL" id="TWI10656.1"/>
    </source>
</evidence>
<protein>
    <submittedName>
        <fullName evidence="1">Uncharacterized protein</fullName>
    </submittedName>
</protein>
<sequence length="63" mass="6203">MGALLLGSVGASCAESPPPAIHGGLYAIPPWNKPLGMPGLLASEGGALQTAQWSARSVGDTAC</sequence>
<dbReference type="AlphaFoldDB" id="A0A562LSS2"/>
<gene>
    <name evidence="1" type="ORF">IP93_01746</name>
</gene>
<accession>A0A562LSS2</accession>
<proteinExistence type="predicted"/>
<organism evidence="1 2">
    <name type="scientific">Aerolutibacter ruishenii</name>
    <dbReference type="NCBI Taxonomy" id="686800"/>
    <lineage>
        <taxon>Bacteria</taxon>
        <taxon>Pseudomonadati</taxon>
        <taxon>Pseudomonadota</taxon>
        <taxon>Gammaproteobacteria</taxon>
        <taxon>Lysobacterales</taxon>
        <taxon>Lysobacteraceae</taxon>
        <taxon>Aerolutibacter</taxon>
    </lineage>
</organism>
<dbReference type="Proteomes" id="UP000316471">
    <property type="component" value="Unassembled WGS sequence"/>
</dbReference>
<reference evidence="1 2" key="1">
    <citation type="journal article" date="2015" name="Stand. Genomic Sci.">
        <title>Genomic Encyclopedia of Bacterial and Archaeal Type Strains, Phase III: the genomes of soil and plant-associated and newly described type strains.</title>
        <authorList>
            <person name="Whitman W.B."/>
            <person name="Woyke T."/>
            <person name="Klenk H.P."/>
            <person name="Zhou Y."/>
            <person name="Lilburn T.G."/>
            <person name="Beck B.J."/>
            <person name="De Vos P."/>
            <person name="Vandamme P."/>
            <person name="Eisen J.A."/>
            <person name="Garrity G."/>
            <person name="Hugenholtz P."/>
            <person name="Kyrpides N.C."/>
        </authorList>
    </citation>
    <scope>NUCLEOTIDE SEQUENCE [LARGE SCALE GENOMIC DNA]</scope>
    <source>
        <strain evidence="1 2">CGMCC 1.10136</strain>
    </source>
</reference>